<dbReference type="Gene3D" id="1.10.10.10">
    <property type="entry name" value="Winged helix-like DNA-binding domain superfamily/Winged helix DNA-binding domain"/>
    <property type="match status" value="1"/>
</dbReference>
<keyword evidence="2" id="KW-0805">Transcription regulation</keyword>
<dbReference type="InterPro" id="IPR005119">
    <property type="entry name" value="LysR_subst-bd"/>
</dbReference>
<dbReference type="InterPro" id="IPR036388">
    <property type="entry name" value="WH-like_DNA-bd_sf"/>
</dbReference>
<dbReference type="PANTHER" id="PTHR30419:SF8">
    <property type="entry name" value="NITROGEN ASSIMILATION TRANSCRIPTIONAL ACTIVATOR-RELATED"/>
    <property type="match status" value="1"/>
</dbReference>
<name>A0ABW1TFM3_9LACO</name>
<keyword evidence="3" id="KW-0238">DNA-binding</keyword>
<dbReference type="InterPro" id="IPR000847">
    <property type="entry name" value="LysR_HTH_N"/>
</dbReference>
<dbReference type="EMBL" id="JBHSSI010000025">
    <property type="protein sequence ID" value="MFC6260089.1"/>
    <property type="molecule type" value="Genomic_DNA"/>
</dbReference>
<keyword evidence="7" id="KW-1185">Reference proteome</keyword>
<dbReference type="SUPFAM" id="SSF46785">
    <property type="entry name" value="Winged helix' DNA-binding domain"/>
    <property type="match status" value="1"/>
</dbReference>
<protein>
    <submittedName>
        <fullName evidence="6">LysR substrate-binding domain-containing protein</fullName>
    </submittedName>
</protein>
<gene>
    <name evidence="6" type="ORF">ACFP1C_03945</name>
</gene>
<evidence type="ECO:0000256" key="4">
    <source>
        <dbReference type="ARBA" id="ARBA00023163"/>
    </source>
</evidence>
<evidence type="ECO:0000313" key="7">
    <source>
        <dbReference type="Proteomes" id="UP001596283"/>
    </source>
</evidence>
<feature type="domain" description="HTH lysR-type" evidence="5">
    <location>
        <begin position="1"/>
        <end position="60"/>
    </location>
</feature>
<dbReference type="RefSeq" id="WP_125685192.1">
    <property type="nucleotide sequence ID" value="NZ_JBHSSI010000025.1"/>
</dbReference>
<keyword evidence="4" id="KW-0804">Transcription</keyword>
<evidence type="ECO:0000313" key="6">
    <source>
        <dbReference type="EMBL" id="MFC6260089.1"/>
    </source>
</evidence>
<dbReference type="InterPro" id="IPR050950">
    <property type="entry name" value="HTH-type_LysR_regulators"/>
</dbReference>
<dbReference type="SUPFAM" id="SSF53850">
    <property type="entry name" value="Periplasmic binding protein-like II"/>
    <property type="match status" value="1"/>
</dbReference>
<accession>A0ABW1TFM3</accession>
<evidence type="ECO:0000256" key="3">
    <source>
        <dbReference type="ARBA" id="ARBA00023125"/>
    </source>
</evidence>
<organism evidence="6 7">
    <name type="scientific">Levilactobacillus fujinensis</name>
    <dbReference type="NCBI Taxonomy" id="2486024"/>
    <lineage>
        <taxon>Bacteria</taxon>
        <taxon>Bacillati</taxon>
        <taxon>Bacillota</taxon>
        <taxon>Bacilli</taxon>
        <taxon>Lactobacillales</taxon>
        <taxon>Lactobacillaceae</taxon>
        <taxon>Levilactobacillus</taxon>
    </lineage>
</organism>
<dbReference type="PANTHER" id="PTHR30419">
    <property type="entry name" value="HTH-TYPE TRANSCRIPTIONAL REGULATOR YBHD"/>
    <property type="match status" value="1"/>
</dbReference>
<dbReference type="CDD" id="cd05466">
    <property type="entry name" value="PBP2_LTTR_substrate"/>
    <property type="match status" value="1"/>
</dbReference>
<evidence type="ECO:0000256" key="2">
    <source>
        <dbReference type="ARBA" id="ARBA00023015"/>
    </source>
</evidence>
<dbReference type="Gene3D" id="3.40.190.290">
    <property type="match status" value="1"/>
</dbReference>
<dbReference type="Pfam" id="PF00126">
    <property type="entry name" value="HTH_1"/>
    <property type="match status" value="1"/>
</dbReference>
<comment type="caution">
    <text evidence="6">The sequence shown here is derived from an EMBL/GenBank/DDBJ whole genome shotgun (WGS) entry which is preliminary data.</text>
</comment>
<comment type="similarity">
    <text evidence="1">Belongs to the LysR transcriptional regulatory family.</text>
</comment>
<evidence type="ECO:0000256" key="1">
    <source>
        <dbReference type="ARBA" id="ARBA00009437"/>
    </source>
</evidence>
<dbReference type="Proteomes" id="UP001596283">
    <property type="component" value="Unassembled WGS sequence"/>
</dbReference>
<reference evidence="7" key="1">
    <citation type="journal article" date="2019" name="Int. J. Syst. Evol. Microbiol.">
        <title>The Global Catalogue of Microorganisms (GCM) 10K type strain sequencing project: providing services to taxonomists for standard genome sequencing and annotation.</title>
        <authorList>
            <consortium name="The Broad Institute Genomics Platform"/>
            <consortium name="The Broad Institute Genome Sequencing Center for Infectious Disease"/>
            <person name="Wu L."/>
            <person name="Ma J."/>
        </authorList>
    </citation>
    <scope>NUCLEOTIDE SEQUENCE [LARGE SCALE GENOMIC DNA]</scope>
    <source>
        <strain evidence="7">CCM 8908</strain>
    </source>
</reference>
<evidence type="ECO:0000259" key="5">
    <source>
        <dbReference type="PROSITE" id="PS50931"/>
    </source>
</evidence>
<dbReference type="InterPro" id="IPR036390">
    <property type="entry name" value="WH_DNA-bd_sf"/>
</dbReference>
<dbReference type="Pfam" id="PF03466">
    <property type="entry name" value="LysR_substrate"/>
    <property type="match status" value="1"/>
</dbReference>
<sequence length="293" mass="32992">MNITQLTYFVEVVASDFNISVAAEKIHVSQSTMSKSILTFEDEENVRLFVRHGKKLVSLTAAGRKFYRDAKRVIRDYDNMLTNVHHQTAWAGKVRVGIAPAVLVAYFSNILPQFRLTHPDINITVSDVGGEKLQQDLLLEKIDLAYPVAPIKYDSLDQKSLILDCGAAVFNPKLVNVPDSLTISELLKFKLVLLNQSFTIRDQLDSLLSYEKETPDILMTSSSESFLLNACRTSPLVTVLPRSILRGYQTNDLKIIPLEQLSWELLSTILKKNEDPLIAKVRDYFDSAISKMG</sequence>
<proteinExistence type="inferred from homology"/>
<dbReference type="PROSITE" id="PS50931">
    <property type="entry name" value="HTH_LYSR"/>
    <property type="match status" value="1"/>
</dbReference>